<name>A0A8D8Q8V9_9HEMI</name>
<sequence>MLNEMKKLISPSCRAAFTIRHVPRAQKIWGRQNLCTEKKRKRKMRALRIYLTIPVTNCTAERSFSALKRVKTDTRTTMQNEKLNSLMLLCTQNDITLALDYDDVINDFAMIKARKKPLLKYIDNESKEEEDV</sequence>
<protein>
    <recommendedName>
        <fullName evidence="1">HAT C-terminal dimerisation domain-containing protein</fullName>
    </recommendedName>
</protein>
<dbReference type="InterPro" id="IPR008906">
    <property type="entry name" value="HATC_C_dom"/>
</dbReference>
<organism evidence="2">
    <name type="scientific">Cacopsylla melanoneura</name>
    <dbReference type="NCBI Taxonomy" id="428564"/>
    <lineage>
        <taxon>Eukaryota</taxon>
        <taxon>Metazoa</taxon>
        <taxon>Ecdysozoa</taxon>
        <taxon>Arthropoda</taxon>
        <taxon>Hexapoda</taxon>
        <taxon>Insecta</taxon>
        <taxon>Pterygota</taxon>
        <taxon>Neoptera</taxon>
        <taxon>Paraneoptera</taxon>
        <taxon>Hemiptera</taxon>
        <taxon>Sternorrhyncha</taxon>
        <taxon>Psylloidea</taxon>
        <taxon>Psyllidae</taxon>
        <taxon>Psyllinae</taxon>
        <taxon>Cacopsylla</taxon>
    </lineage>
</organism>
<feature type="domain" description="HAT C-terminal dimerisation" evidence="1">
    <location>
        <begin position="45"/>
        <end position="94"/>
    </location>
</feature>
<dbReference type="InterPro" id="IPR012337">
    <property type="entry name" value="RNaseH-like_sf"/>
</dbReference>
<evidence type="ECO:0000259" key="1">
    <source>
        <dbReference type="Pfam" id="PF05699"/>
    </source>
</evidence>
<dbReference type="PANTHER" id="PTHR45749:SF21">
    <property type="entry name" value="DUF4371 DOMAIN-CONTAINING PROTEIN"/>
    <property type="match status" value="1"/>
</dbReference>
<proteinExistence type="predicted"/>
<dbReference type="GO" id="GO:0046983">
    <property type="term" value="F:protein dimerization activity"/>
    <property type="evidence" value="ECO:0007669"/>
    <property type="project" value="InterPro"/>
</dbReference>
<dbReference type="Pfam" id="PF05699">
    <property type="entry name" value="Dimer_Tnp_hAT"/>
    <property type="match status" value="1"/>
</dbReference>
<dbReference type="AlphaFoldDB" id="A0A8D8Q8V9"/>
<dbReference type="PANTHER" id="PTHR45749">
    <property type="match status" value="1"/>
</dbReference>
<reference evidence="2" key="1">
    <citation type="submission" date="2021-05" db="EMBL/GenBank/DDBJ databases">
        <authorList>
            <person name="Alioto T."/>
            <person name="Alioto T."/>
            <person name="Gomez Garrido J."/>
        </authorList>
    </citation>
    <scope>NUCLEOTIDE SEQUENCE</scope>
</reference>
<accession>A0A8D8Q8V9</accession>
<dbReference type="EMBL" id="HBUF01064898">
    <property type="protein sequence ID" value="CAG6627284.1"/>
    <property type="molecule type" value="Transcribed_RNA"/>
</dbReference>
<evidence type="ECO:0000313" key="2">
    <source>
        <dbReference type="EMBL" id="CAG6627284.1"/>
    </source>
</evidence>
<dbReference type="SUPFAM" id="SSF53098">
    <property type="entry name" value="Ribonuclease H-like"/>
    <property type="match status" value="1"/>
</dbReference>